<sequence>MEFGGREKKEGWERREKKKKGGAGSSFRILTWKGKKKIKYYAPGGSDVFLSSGG</sequence>
<reference evidence="3" key="1">
    <citation type="journal article" date="2015" name="BMC Genomics">
        <title>Draft genome of a commonly misdiagnosed multidrug resistant pathogen Candida auris.</title>
        <authorList>
            <person name="Chatterjee S."/>
            <person name="Alampalli S.V."/>
            <person name="Nageshan R.K."/>
            <person name="Chettiar S.T."/>
            <person name="Joshi S."/>
            <person name="Tatu U.S."/>
        </authorList>
    </citation>
    <scope>NUCLEOTIDE SEQUENCE [LARGE SCALE GENOMIC DNA]</scope>
    <source>
        <strain evidence="3">6684</strain>
    </source>
</reference>
<organism evidence="2 3">
    <name type="scientific">Candidozyma auris</name>
    <name type="common">Yeast</name>
    <name type="synonym">Candida auris</name>
    <dbReference type="NCBI Taxonomy" id="498019"/>
    <lineage>
        <taxon>Eukaryota</taxon>
        <taxon>Fungi</taxon>
        <taxon>Dikarya</taxon>
        <taxon>Ascomycota</taxon>
        <taxon>Saccharomycotina</taxon>
        <taxon>Pichiomycetes</taxon>
        <taxon>Metschnikowiaceae</taxon>
        <taxon>Candidozyma</taxon>
    </lineage>
</organism>
<evidence type="ECO:0000313" key="2">
    <source>
        <dbReference type="EMBL" id="KND95646.1"/>
    </source>
</evidence>
<feature type="region of interest" description="Disordered" evidence="1">
    <location>
        <begin position="1"/>
        <end position="23"/>
    </location>
</feature>
<dbReference type="Proteomes" id="UP000037122">
    <property type="component" value="Unassembled WGS sequence"/>
</dbReference>
<feature type="compositionally biased region" description="Basic and acidic residues" evidence="1">
    <location>
        <begin position="1"/>
        <end position="15"/>
    </location>
</feature>
<comment type="caution">
    <text evidence="2">The sequence shown here is derived from an EMBL/GenBank/DDBJ whole genome shotgun (WGS) entry which is preliminary data.</text>
</comment>
<proteinExistence type="predicted"/>
<evidence type="ECO:0000313" key="3">
    <source>
        <dbReference type="Proteomes" id="UP000037122"/>
    </source>
</evidence>
<dbReference type="VEuPathDB" id="FungiDB:QG37_07966"/>
<name>A0A0L0NNB7_CANAR</name>
<gene>
    <name evidence="2" type="ORF">QG37_07966</name>
</gene>
<dbReference type="AlphaFoldDB" id="A0A0L0NNB7"/>
<accession>A0A0L0NNB7</accession>
<dbReference type="EMBL" id="LGST01000066">
    <property type="protein sequence ID" value="KND95646.1"/>
    <property type="molecule type" value="Genomic_DNA"/>
</dbReference>
<evidence type="ECO:0000256" key="1">
    <source>
        <dbReference type="SAM" id="MobiDB-lite"/>
    </source>
</evidence>
<protein>
    <submittedName>
        <fullName evidence="2">Uncharacterized protein</fullName>
    </submittedName>
</protein>